<dbReference type="GO" id="GO:0005886">
    <property type="term" value="C:plasma membrane"/>
    <property type="evidence" value="ECO:0007669"/>
    <property type="project" value="UniProtKB-SubCell"/>
</dbReference>
<dbReference type="InterPro" id="IPR023171">
    <property type="entry name" value="Na/H_antiporter_dom_sf"/>
</dbReference>
<dbReference type="NCBIfam" id="TIGR00773">
    <property type="entry name" value="NhaA"/>
    <property type="match status" value="1"/>
</dbReference>
<dbReference type="GO" id="GO:0015385">
    <property type="term" value="F:sodium:proton antiporter activity"/>
    <property type="evidence" value="ECO:0007669"/>
    <property type="project" value="UniProtKB-UniRule"/>
</dbReference>
<comment type="catalytic activity">
    <reaction evidence="6">
        <text>Na(+)(in) + 2 H(+)(out) = Na(+)(out) + 2 H(+)(in)</text>
        <dbReference type="Rhea" id="RHEA:29251"/>
        <dbReference type="ChEBI" id="CHEBI:15378"/>
        <dbReference type="ChEBI" id="CHEBI:29101"/>
    </reaction>
</comment>
<dbReference type="PANTHER" id="PTHR30341:SF0">
    <property type="entry name" value="NA(+)_H(+) ANTIPORTER NHAA"/>
    <property type="match status" value="1"/>
</dbReference>
<evidence type="ECO:0000256" key="5">
    <source>
        <dbReference type="ARBA" id="ARBA00023136"/>
    </source>
</evidence>
<dbReference type="Gene3D" id="1.20.1530.10">
    <property type="entry name" value="Na+/H+ antiporter like domain"/>
    <property type="match status" value="1"/>
</dbReference>
<feature type="transmembrane region" description="Helical" evidence="6">
    <location>
        <begin position="62"/>
        <end position="80"/>
    </location>
</feature>
<evidence type="ECO:0000256" key="3">
    <source>
        <dbReference type="ARBA" id="ARBA00022692"/>
    </source>
</evidence>
<keyword evidence="6" id="KW-0915">Sodium</keyword>
<dbReference type="PANTHER" id="PTHR30341">
    <property type="entry name" value="SODIUM ION/PROTON ANTIPORTER NHAA-RELATED"/>
    <property type="match status" value="1"/>
</dbReference>
<keyword evidence="6" id="KW-0406">Ion transport</keyword>
<feature type="transmembrane region" description="Helical" evidence="6">
    <location>
        <begin position="262"/>
        <end position="280"/>
    </location>
</feature>
<keyword evidence="6" id="KW-0739">Sodium transport</keyword>
<accession>A0A654DQP9</accession>
<name>A0A654DQP9_SPHMU</name>
<evidence type="ECO:0000256" key="2">
    <source>
        <dbReference type="ARBA" id="ARBA00022475"/>
    </source>
</evidence>
<sequence>MSKLINLTVFREFLKSSFAGGIILFSCVILALIVANTPLYASVMEFLNKEVGFESDYVHLKYSWLLWLNDGLMAIFFLLVGLEIKREIVEGELSSPSKAILPILAAVGGALLPAIIYFVLNQGTNTANGWGIPMATDIAFALAVITLLGNKVPASLKIFLAALAIVDDLLAILVIAIFYSNGIHATYLFIALGIFLFLIVLNKLGVKAIWAYLIPGLFIWYFVHHSGIHATIAGVLVAMTLPTTPDAEESPLEKLEHLLTKPVNFIIIPLFAFANTLIPIHGEMIGGLTSKLGIGIILGLIAGKSIGIFLICYIAKKLKIAQLPEGAGWKQIFGVGLLGGIGFTMSIFISILSFDDSMLIEEAKFAVLIASLCAGLLGYVVLSAVSATKKTGVID</sequence>
<feature type="transmembrane region" description="Helical" evidence="6">
    <location>
        <begin position="185"/>
        <end position="206"/>
    </location>
</feature>
<feature type="transmembrane region" description="Helical" evidence="6">
    <location>
        <begin position="332"/>
        <end position="353"/>
    </location>
</feature>
<keyword evidence="3 6" id="KW-0812">Transmembrane</keyword>
<keyword evidence="5 6" id="KW-0472">Membrane</keyword>
<feature type="transmembrane region" description="Helical" evidence="6">
    <location>
        <begin position="100"/>
        <end position="120"/>
    </location>
</feature>
<feature type="transmembrane region" description="Helical" evidence="6">
    <location>
        <begin position="132"/>
        <end position="149"/>
    </location>
</feature>
<evidence type="ECO:0000256" key="6">
    <source>
        <dbReference type="HAMAP-Rule" id="MF_01844"/>
    </source>
</evidence>
<dbReference type="AlphaFoldDB" id="A0A654DQP9"/>
<evidence type="ECO:0000313" key="8">
    <source>
        <dbReference type="Proteomes" id="UP000432350"/>
    </source>
</evidence>
<feature type="transmembrane region" description="Helical" evidence="6">
    <location>
        <begin position="21"/>
        <end position="42"/>
    </location>
</feature>
<comment type="similarity">
    <text evidence="6">Belongs to the NhaA Na(+)/H(+) (TC 2.A.33) antiporter family.</text>
</comment>
<feature type="transmembrane region" description="Helical" evidence="6">
    <location>
        <begin position="365"/>
        <end position="385"/>
    </location>
</feature>
<dbReference type="GO" id="GO:0006885">
    <property type="term" value="P:regulation of pH"/>
    <property type="evidence" value="ECO:0007669"/>
    <property type="project" value="UniProtKB-UniRule"/>
</dbReference>
<organism evidence="7 8">
    <name type="scientific">Sphingobacterium multivorum</name>
    <dbReference type="NCBI Taxonomy" id="28454"/>
    <lineage>
        <taxon>Bacteria</taxon>
        <taxon>Pseudomonadati</taxon>
        <taxon>Bacteroidota</taxon>
        <taxon>Sphingobacteriia</taxon>
        <taxon>Sphingobacteriales</taxon>
        <taxon>Sphingobacteriaceae</taxon>
        <taxon>Sphingobacterium</taxon>
    </lineage>
</organism>
<keyword evidence="4 6" id="KW-1133">Transmembrane helix</keyword>
<reference evidence="7 8" key="1">
    <citation type="submission" date="2019-10" db="EMBL/GenBank/DDBJ databases">
        <authorList>
            <person name="Karimi E."/>
        </authorList>
    </citation>
    <scope>NUCLEOTIDE SEQUENCE [LARGE SCALE GENOMIC DNA]</scope>
    <source>
        <strain evidence="7 8">Sphingobacterium sp. 8BC</strain>
    </source>
</reference>
<keyword evidence="2 6" id="KW-1003">Cell membrane</keyword>
<keyword evidence="6" id="KW-0050">Antiport</keyword>
<keyword evidence="6" id="KW-0813">Transport</keyword>
<dbReference type="RefSeq" id="WP_115045740.1">
    <property type="nucleotide sequence ID" value="NZ_CP068086.1"/>
</dbReference>
<comment type="subcellular location">
    <subcellularLocation>
        <location evidence="1">Cell inner membrane</location>
        <topology evidence="1">Multi-pass membrane protein</topology>
    </subcellularLocation>
    <subcellularLocation>
        <location evidence="6">Cell membrane</location>
        <topology evidence="6">Multi-pass membrane protein</topology>
    </subcellularLocation>
</comment>
<dbReference type="PROSITE" id="PS51257">
    <property type="entry name" value="PROKAR_LIPOPROTEIN"/>
    <property type="match status" value="1"/>
</dbReference>
<protein>
    <recommendedName>
        <fullName evidence="6">Na(+)/H(+) antiporter NhaA</fullName>
    </recommendedName>
    <alternativeName>
        <fullName evidence="6">Sodium/proton antiporter NhaA</fullName>
    </alternativeName>
</protein>
<proteinExistence type="inferred from homology"/>
<feature type="transmembrane region" description="Helical" evidence="6">
    <location>
        <begin position="292"/>
        <end position="316"/>
    </location>
</feature>
<feature type="transmembrane region" description="Helical" evidence="6">
    <location>
        <begin position="218"/>
        <end position="242"/>
    </location>
</feature>
<dbReference type="Pfam" id="PF06965">
    <property type="entry name" value="Na_H_antiport_1"/>
    <property type="match status" value="1"/>
</dbReference>
<dbReference type="Proteomes" id="UP000432350">
    <property type="component" value="Unassembled WGS sequence"/>
</dbReference>
<feature type="transmembrane region" description="Helical" evidence="6">
    <location>
        <begin position="158"/>
        <end position="179"/>
    </location>
</feature>
<dbReference type="NCBIfam" id="NF007111">
    <property type="entry name" value="PRK09560.1"/>
    <property type="match status" value="1"/>
</dbReference>
<comment type="function">
    <text evidence="6">Na(+)/H(+) antiporter that extrudes sodium in exchange for external protons.</text>
</comment>
<dbReference type="EMBL" id="CABWMV010000028">
    <property type="protein sequence ID" value="VXD07782.1"/>
    <property type="molecule type" value="Genomic_DNA"/>
</dbReference>
<dbReference type="NCBIfam" id="NF007112">
    <property type="entry name" value="PRK09561.1"/>
    <property type="match status" value="1"/>
</dbReference>
<evidence type="ECO:0000313" key="7">
    <source>
        <dbReference type="EMBL" id="VXD07782.1"/>
    </source>
</evidence>
<evidence type="ECO:0000256" key="1">
    <source>
        <dbReference type="ARBA" id="ARBA00004429"/>
    </source>
</evidence>
<dbReference type="InterPro" id="IPR004670">
    <property type="entry name" value="NhaA"/>
</dbReference>
<gene>
    <name evidence="6 7" type="primary">nhaA</name>
    <name evidence="7" type="ORF">SPHINGO8BC_90105</name>
</gene>
<evidence type="ECO:0000256" key="4">
    <source>
        <dbReference type="ARBA" id="ARBA00022989"/>
    </source>
</evidence>
<dbReference type="HAMAP" id="MF_01844">
    <property type="entry name" value="NhaA"/>
    <property type="match status" value="1"/>
</dbReference>